<dbReference type="InterPro" id="IPR027417">
    <property type="entry name" value="P-loop_NTPase"/>
</dbReference>
<organism evidence="5 6">
    <name type="scientific">Ferrimonas aestuarii</name>
    <dbReference type="NCBI Taxonomy" id="2569539"/>
    <lineage>
        <taxon>Bacteria</taxon>
        <taxon>Pseudomonadati</taxon>
        <taxon>Pseudomonadota</taxon>
        <taxon>Gammaproteobacteria</taxon>
        <taxon>Alteromonadales</taxon>
        <taxon>Ferrimonadaceae</taxon>
        <taxon>Ferrimonas</taxon>
    </lineage>
</organism>
<dbReference type="PANTHER" id="PTHR42939">
    <property type="entry name" value="ABC TRANSPORTER ATP-BINDING PROTEIN ALBC-RELATED"/>
    <property type="match status" value="1"/>
</dbReference>
<gene>
    <name evidence="5" type="ORF">FCL42_05465</name>
</gene>
<keyword evidence="6" id="KW-1185">Reference proteome</keyword>
<feature type="domain" description="ABC transporter" evidence="4">
    <location>
        <begin position="4"/>
        <end position="231"/>
    </location>
</feature>
<dbReference type="PROSITE" id="PS50893">
    <property type="entry name" value="ABC_TRANSPORTER_2"/>
    <property type="match status" value="1"/>
</dbReference>
<accession>A0A4U1BQH9</accession>
<dbReference type="Gene3D" id="3.40.50.300">
    <property type="entry name" value="P-loop containing nucleotide triphosphate hydrolases"/>
    <property type="match status" value="1"/>
</dbReference>
<dbReference type="SUPFAM" id="SSF52540">
    <property type="entry name" value="P-loop containing nucleoside triphosphate hydrolases"/>
    <property type="match status" value="1"/>
</dbReference>
<dbReference type="InterPro" id="IPR003593">
    <property type="entry name" value="AAA+_ATPase"/>
</dbReference>
<evidence type="ECO:0000313" key="5">
    <source>
        <dbReference type="EMBL" id="TKB56582.1"/>
    </source>
</evidence>
<proteinExistence type="predicted"/>
<protein>
    <submittedName>
        <fullName evidence="5">ABC transporter ATP-binding protein</fullName>
    </submittedName>
</protein>
<evidence type="ECO:0000256" key="1">
    <source>
        <dbReference type="ARBA" id="ARBA00022448"/>
    </source>
</evidence>
<sequence length="297" mass="32350">MTLITAKGLCKDYGSTRALNNIDLILSGDGNIALVGPNGAGKTTLFSILCGYLTPSSGSIEILGHKPGSAALHGKLSALPQDAQLDPGFAIGTQLKHLCALQGFRGKAALEETKRVLALVNLSDSIKRRPNELSHGMHKRLTIAQALIGAPELILLDEPTAGLDPVNAREIRQLISDLSEQCQFVISSHNLEELEKLCSQVLYIEQGRLTQQLTSDDREHNGFLGLTLTSPLEEGHGLDQLYGVLGLSVKSKLQLQFRYDIKNHPDFDLSLLHALKAKDIGYRQLSLGRSLEERLFD</sequence>
<dbReference type="InterPro" id="IPR003439">
    <property type="entry name" value="ABC_transporter-like_ATP-bd"/>
</dbReference>
<keyword evidence="1" id="KW-0813">Transport</keyword>
<evidence type="ECO:0000256" key="2">
    <source>
        <dbReference type="ARBA" id="ARBA00022741"/>
    </source>
</evidence>
<dbReference type="InterPro" id="IPR051782">
    <property type="entry name" value="ABC_Transporter_VariousFunc"/>
</dbReference>
<dbReference type="Pfam" id="PF00005">
    <property type="entry name" value="ABC_tran"/>
    <property type="match status" value="1"/>
</dbReference>
<name>A0A4U1BQH9_9GAMM</name>
<keyword evidence="2" id="KW-0547">Nucleotide-binding</keyword>
<comment type="caution">
    <text evidence="5">The sequence shown here is derived from an EMBL/GenBank/DDBJ whole genome shotgun (WGS) entry which is preliminary data.</text>
</comment>
<dbReference type="PANTHER" id="PTHR42939:SF1">
    <property type="entry name" value="ABC TRANSPORTER ATP-BINDING PROTEIN ALBC-RELATED"/>
    <property type="match status" value="1"/>
</dbReference>
<reference evidence="5 6" key="1">
    <citation type="submission" date="2019-04" db="EMBL/GenBank/DDBJ databases">
        <authorList>
            <person name="Hwang J.C."/>
        </authorList>
    </citation>
    <scope>NUCLEOTIDE SEQUENCE [LARGE SCALE GENOMIC DNA]</scope>
    <source>
        <strain evidence="5 6">IMCC35002</strain>
    </source>
</reference>
<dbReference type="GO" id="GO:0005524">
    <property type="term" value="F:ATP binding"/>
    <property type="evidence" value="ECO:0007669"/>
    <property type="project" value="UniProtKB-KW"/>
</dbReference>
<dbReference type="EMBL" id="SWCJ01000003">
    <property type="protein sequence ID" value="TKB56582.1"/>
    <property type="molecule type" value="Genomic_DNA"/>
</dbReference>
<keyword evidence="3 5" id="KW-0067">ATP-binding</keyword>
<evidence type="ECO:0000259" key="4">
    <source>
        <dbReference type="PROSITE" id="PS50893"/>
    </source>
</evidence>
<dbReference type="OrthoDB" id="9804819at2"/>
<dbReference type="AlphaFoldDB" id="A0A4U1BQH9"/>
<evidence type="ECO:0000313" key="6">
    <source>
        <dbReference type="Proteomes" id="UP000305675"/>
    </source>
</evidence>
<evidence type="ECO:0000256" key="3">
    <source>
        <dbReference type="ARBA" id="ARBA00022840"/>
    </source>
</evidence>
<dbReference type="GO" id="GO:0016887">
    <property type="term" value="F:ATP hydrolysis activity"/>
    <property type="evidence" value="ECO:0007669"/>
    <property type="project" value="InterPro"/>
</dbReference>
<dbReference type="RefSeq" id="WP_136862386.1">
    <property type="nucleotide sequence ID" value="NZ_SWCJ01000003.1"/>
</dbReference>
<dbReference type="SMART" id="SM00382">
    <property type="entry name" value="AAA"/>
    <property type="match status" value="1"/>
</dbReference>
<dbReference type="Proteomes" id="UP000305675">
    <property type="component" value="Unassembled WGS sequence"/>
</dbReference>